<dbReference type="InterPro" id="IPR046348">
    <property type="entry name" value="SIS_dom_sf"/>
</dbReference>
<organism evidence="1 2">
    <name type="scientific">Mycoplasmopsis bovirhinis</name>
    <dbReference type="NCBI Taxonomy" id="29553"/>
    <lineage>
        <taxon>Bacteria</taxon>
        <taxon>Bacillati</taxon>
        <taxon>Mycoplasmatota</taxon>
        <taxon>Mycoplasmoidales</taxon>
        <taxon>Metamycoplasmataceae</taxon>
        <taxon>Mycoplasmopsis</taxon>
    </lineage>
</organism>
<dbReference type="GO" id="GO:0097367">
    <property type="term" value="F:carbohydrate derivative binding"/>
    <property type="evidence" value="ECO:0007669"/>
    <property type="project" value="InterPro"/>
</dbReference>
<name>A0A449ACC2_9BACT</name>
<dbReference type="RefSeq" id="WP_129620930.1">
    <property type="nucleotide sequence ID" value="NZ_LR214972.1"/>
</dbReference>
<dbReference type="GO" id="GO:0004347">
    <property type="term" value="F:glucose-6-phosphate isomerase activity"/>
    <property type="evidence" value="ECO:0007669"/>
    <property type="project" value="UniProtKB-EC"/>
</dbReference>
<dbReference type="AlphaFoldDB" id="A0A449ACC2"/>
<proteinExistence type="predicted"/>
<gene>
    <name evidence="1" type="primary">pgi_1</name>
    <name evidence="1" type="ORF">NCTC10118_00081</name>
</gene>
<dbReference type="OrthoDB" id="397357at2"/>
<protein>
    <submittedName>
        <fullName evidence="1">Glucose-6-phosphate isomerase</fullName>
        <ecNumber evidence="1">5.3.1.9</ecNumber>
    </submittedName>
</protein>
<dbReference type="EC" id="5.3.1.9" evidence="1"/>
<evidence type="ECO:0000313" key="2">
    <source>
        <dbReference type="Proteomes" id="UP000289952"/>
    </source>
</evidence>
<dbReference type="Proteomes" id="UP000289952">
    <property type="component" value="Chromosome"/>
</dbReference>
<dbReference type="SUPFAM" id="SSF53697">
    <property type="entry name" value="SIS domain"/>
    <property type="match status" value="1"/>
</dbReference>
<reference evidence="1 2" key="1">
    <citation type="submission" date="2019-01" db="EMBL/GenBank/DDBJ databases">
        <authorList>
            <consortium name="Pathogen Informatics"/>
        </authorList>
    </citation>
    <scope>NUCLEOTIDE SEQUENCE [LARGE SCALE GENOMIC DNA]</scope>
    <source>
        <strain evidence="1 2">NCTC10118</strain>
    </source>
</reference>
<sequence>MSKITIKGFDLQNEVYLEKNKEIIERVKSLNFLGSEYLNFDDIAINYSINGIDAIIKFCNNIYSNGIKHLIVFASSMTTNLIKSCINFILGKNNYSNHKRIKLHFVDGQKQLYVIKQKLDKYFSEDENNNIAIAFTDGFYELSPQKNSDIVNMIMAKFSERSSFFLIDKLIFFIGKRQWLNYLENHKIPNKNIHIISSSLNETFLFYTEISLILLATQGINIKKLVEGYAKNQYHIFEYDLSLNLSLKLAWFFSTLQFEEQHKNLNQLNLFVSYDKNLNFLATSIPSLLNNLLSENNVFCDSANFPSDISKIGQMLLTSKIPKAIIYLTINQNNFDFQPTTDVQYNDLLTGIDYSTIHSLKNLSYQVFNDYLISYNSFVTNLEINFAKQNEETFGEFISIIYWAKIFYGIINKLNPFYTK</sequence>
<accession>A0A449ACC2</accession>
<keyword evidence="2" id="KW-1185">Reference proteome</keyword>
<evidence type="ECO:0000313" key="1">
    <source>
        <dbReference type="EMBL" id="VEU62635.1"/>
    </source>
</evidence>
<keyword evidence="1" id="KW-0413">Isomerase</keyword>
<dbReference type="Gene3D" id="3.40.50.10490">
    <property type="entry name" value="Glucose-6-phosphate isomerase like protein, domain 1"/>
    <property type="match status" value="2"/>
</dbReference>
<dbReference type="GO" id="GO:1901135">
    <property type="term" value="P:carbohydrate derivative metabolic process"/>
    <property type="evidence" value="ECO:0007669"/>
    <property type="project" value="InterPro"/>
</dbReference>
<dbReference type="EMBL" id="LR214972">
    <property type="protein sequence ID" value="VEU62635.1"/>
    <property type="molecule type" value="Genomic_DNA"/>
</dbReference>